<accession>A0A2W5BDY5</accession>
<evidence type="ECO:0000256" key="8">
    <source>
        <dbReference type="ARBA" id="ARBA00031737"/>
    </source>
</evidence>
<dbReference type="EMBL" id="QFNY01000010">
    <property type="protein sequence ID" value="PZP03467.1"/>
    <property type="molecule type" value="Genomic_DNA"/>
</dbReference>
<keyword evidence="4" id="KW-0963">Cytoplasm</keyword>
<name>A0A2W5BDY5_9CORY</name>
<dbReference type="Proteomes" id="UP000249451">
    <property type="component" value="Unassembled WGS sequence"/>
</dbReference>
<evidence type="ECO:0000256" key="4">
    <source>
        <dbReference type="ARBA" id="ARBA00022490"/>
    </source>
</evidence>
<dbReference type="PROSITE" id="PS00326">
    <property type="entry name" value="TROPOMYOSIN"/>
    <property type="match status" value="1"/>
</dbReference>
<evidence type="ECO:0000256" key="6">
    <source>
        <dbReference type="ARBA" id="ARBA00023054"/>
    </source>
</evidence>
<dbReference type="InterPro" id="IPR000533">
    <property type="entry name" value="Tropomyosin"/>
</dbReference>
<protein>
    <recommendedName>
        <fullName evidence="3">Cell wall synthesis protein Wag31</fullName>
    </recommendedName>
    <alternativeName>
        <fullName evidence="8">Antigen 84</fullName>
    </alternativeName>
</protein>
<feature type="compositionally biased region" description="Low complexity" evidence="9">
    <location>
        <begin position="142"/>
        <end position="165"/>
    </location>
</feature>
<proteinExistence type="inferred from homology"/>
<dbReference type="Pfam" id="PF05103">
    <property type="entry name" value="DivIVA"/>
    <property type="match status" value="1"/>
</dbReference>
<keyword evidence="6" id="KW-0175">Coiled coil</keyword>
<evidence type="ECO:0000256" key="2">
    <source>
        <dbReference type="ARBA" id="ARBA00009008"/>
    </source>
</evidence>
<evidence type="ECO:0000256" key="7">
    <source>
        <dbReference type="ARBA" id="ARBA00023306"/>
    </source>
</evidence>
<comment type="similarity">
    <text evidence="2">Belongs to the DivIVA family.</text>
</comment>
<dbReference type="GO" id="GO:0051301">
    <property type="term" value="P:cell division"/>
    <property type="evidence" value="ECO:0007669"/>
    <property type="project" value="UniProtKB-KW"/>
</dbReference>
<feature type="compositionally biased region" description="Basic and acidic residues" evidence="9">
    <location>
        <begin position="66"/>
        <end position="93"/>
    </location>
</feature>
<sequence length="214" mass="22769">MALTPADVHNVAFSKPPIGKRGYNEDEVDQFLDLVEDTLAELQDENAELRSQVGDGSQPAAAAADTKVDEEALRKQIRSEVEAEVREEARREAQNTQSKGAAEVSGLQSKLKEAEQRAEAAERRAQEAEEKAKKAQQDAEAAKSQAGKAAPQASGVAGGAAAKGAATEDTHMQAARVLSLAQEMADRLTNDAKTESNAMLDEARAEAKKTLDNA</sequence>
<dbReference type="PANTHER" id="PTHR35794:SF2">
    <property type="entry name" value="CELL DIVISION PROTEIN DIVIVA"/>
    <property type="match status" value="1"/>
</dbReference>
<dbReference type="InterPro" id="IPR019933">
    <property type="entry name" value="DivIVA_domain"/>
</dbReference>
<feature type="compositionally biased region" description="Basic and acidic residues" evidence="9">
    <location>
        <begin position="201"/>
        <end position="214"/>
    </location>
</feature>
<feature type="region of interest" description="Disordered" evidence="9">
    <location>
        <begin position="1"/>
        <end position="24"/>
    </location>
</feature>
<feature type="non-terminal residue" evidence="10">
    <location>
        <position position="214"/>
    </location>
</feature>
<evidence type="ECO:0000313" key="11">
    <source>
        <dbReference type="Proteomes" id="UP000249451"/>
    </source>
</evidence>
<feature type="compositionally biased region" description="Basic and acidic residues" evidence="9">
    <location>
        <begin position="110"/>
        <end position="141"/>
    </location>
</feature>
<evidence type="ECO:0000313" key="10">
    <source>
        <dbReference type="EMBL" id="PZP03467.1"/>
    </source>
</evidence>
<dbReference type="NCBIfam" id="TIGR03544">
    <property type="entry name" value="DivI1A_domain"/>
    <property type="match status" value="1"/>
</dbReference>
<keyword evidence="7" id="KW-0131">Cell cycle</keyword>
<comment type="subcellular location">
    <subcellularLocation>
        <location evidence="1">Cytoplasm</location>
    </subcellularLocation>
</comment>
<keyword evidence="5 10" id="KW-0132">Cell division</keyword>
<organism evidence="10 11">
    <name type="scientific">Corynebacterium urealyticum</name>
    <dbReference type="NCBI Taxonomy" id="43771"/>
    <lineage>
        <taxon>Bacteria</taxon>
        <taxon>Bacillati</taxon>
        <taxon>Actinomycetota</taxon>
        <taxon>Actinomycetes</taxon>
        <taxon>Mycobacteriales</taxon>
        <taxon>Corynebacteriaceae</taxon>
        <taxon>Corynebacterium</taxon>
    </lineage>
</organism>
<evidence type="ECO:0000256" key="5">
    <source>
        <dbReference type="ARBA" id="ARBA00022618"/>
    </source>
</evidence>
<dbReference type="InterPro" id="IPR007793">
    <property type="entry name" value="DivIVA_fam"/>
</dbReference>
<dbReference type="AlphaFoldDB" id="A0A2W5BDY5"/>
<evidence type="ECO:0000256" key="9">
    <source>
        <dbReference type="SAM" id="MobiDB-lite"/>
    </source>
</evidence>
<reference evidence="10 11" key="1">
    <citation type="submission" date="2017-11" db="EMBL/GenBank/DDBJ databases">
        <title>Infants hospitalized years apart are colonized by the same room-sourced microbial strains.</title>
        <authorList>
            <person name="Brooks B."/>
            <person name="Olm M.R."/>
            <person name="Firek B.A."/>
            <person name="Baker R."/>
            <person name="Thomas B.C."/>
            <person name="Morowitz M.J."/>
            <person name="Banfield J.F."/>
        </authorList>
    </citation>
    <scope>NUCLEOTIDE SEQUENCE [LARGE SCALE GENOMIC DNA]</scope>
    <source>
        <strain evidence="10">S2_012_000_R3_87</strain>
    </source>
</reference>
<evidence type="ECO:0000256" key="3">
    <source>
        <dbReference type="ARBA" id="ARBA00018787"/>
    </source>
</evidence>
<comment type="caution">
    <text evidence="10">The sequence shown here is derived from an EMBL/GenBank/DDBJ whole genome shotgun (WGS) entry which is preliminary data.</text>
</comment>
<feature type="region of interest" description="Disordered" evidence="9">
    <location>
        <begin position="188"/>
        <end position="214"/>
    </location>
</feature>
<evidence type="ECO:0000256" key="1">
    <source>
        <dbReference type="ARBA" id="ARBA00004496"/>
    </source>
</evidence>
<dbReference type="GO" id="GO:0005737">
    <property type="term" value="C:cytoplasm"/>
    <property type="evidence" value="ECO:0007669"/>
    <property type="project" value="UniProtKB-SubCell"/>
</dbReference>
<dbReference type="Gene3D" id="6.10.250.660">
    <property type="match status" value="1"/>
</dbReference>
<dbReference type="PANTHER" id="PTHR35794">
    <property type="entry name" value="CELL DIVISION PROTEIN DIVIVA"/>
    <property type="match status" value="1"/>
</dbReference>
<feature type="region of interest" description="Disordered" evidence="9">
    <location>
        <begin position="47"/>
        <end position="169"/>
    </location>
</feature>
<gene>
    <name evidence="10" type="ORF">DI609_00915</name>
</gene>